<keyword evidence="2" id="KW-1185">Reference proteome</keyword>
<name>A0ACC0DZA9_9BASI</name>
<proteinExistence type="predicted"/>
<dbReference type="Proteomes" id="UP001060170">
    <property type="component" value="Chromosome 13"/>
</dbReference>
<reference evidence="2" key="2">
    <citation type="journal article" date="2018" name="Mol. Plant Microbe Interact.">
        <title>Genome sequence resources for the wheat stripe rust pathogen (Puccinia striiformis f. sp. tritici) and the barley stripe rust pathogen (Puccinia striiformis f. sp. hordei).</title>
        <authorList>
            <person name="Xia C."/>
            <person name="Wang M."/>
            <person name="Yin C."/>
            <person name="Cornejo O.E."/>
            <person name="Hulbert S.H."/>
            <person name="Chen X."/>
        </authorList>
    </citation>
    <scope>NUCLEOTIDE SEQUENCE [LARGE SCALE GENOMIC DNA]</scope>
    <source>
        <strain evidence="2">93-210</strain>
    </source>
</reference>
<sequence length="166" mass="17865">MASYKGSITIVLLLGISVIAQVLTPTFPSPRVSSHMLEYGIEENWLFCFLIIKFIKARFPIAILLIPLLIPCLSSRNPVPTWKKSVAKISKLLLQQSEDQQSCSPVQVDSDEDGIDCKCRSNAGTLVAKSNLTVAELSLSNAGEGPGAALALLPSTSDPLLAKNQQ</sequence>
<reference evidence="1 2" key="3">
    <citation type="journal article" date="2022" name="Microbiol. Spectr.">
        <title>Folding features and dynamics of 3D genome architecture in plant fungal pathogens.</title>
        <authorList>
            <person name="Xia C."/>
        </authorList>
    </citation>
    <scope>NUCLEOTIDE SEQUENCE [LARGE SCALE GENOMIC DNA]</scope>
    <source>
        <strain evidence="1 2">93-210</strain>
    </source>
</reference>
<comment type="caution">
    <text evidence="1">The sequence shown here is derived from an EMBL/GenBank/DDBJ whole genome shotgun (WGS) entry which is preliminary data.</text>
</comment>
<protein>
    <submittedName>
        <fullName evidence="1">Uncharacterized protein</fullName>
    </submittedName>
</protein>
<gene>
    <name evidence="1" type="ORF">MJO28_013137</name>
</gene>
<evidence type="ECO:0000313" key="1">
    <source>
        <dbReference type="EMBL" id="KAI7940852.1"/>
    </source>
</evidence>
<dbReference type="EMBL" id="CM045877">
    <property type="protein sequence ID" value="KAI7940852.1"/>
    <property type="molecule type" value="Genomic_DNA"/>
</dbReference>
<evidence type="ECO:0000313" key="2">
    <source>
        <dbReference type="Proteomes" id="UP001060170"/>
    </source>
</evidence>
<accession>A0ACC0DZA9</accession>
<organism evidence="1 2">
    <name type="scientific">Puccinia striiformis f. sp. tritici</name>
    <dbReference type="NCBI Taxonomy" id="168172"/>
    <lineage>
        <taxon>Eukaryota</taxon>
        <taxon>Fungi</taxon>
        <taxon>Dikarya</taxon>
        <taxon>Basidiomycota</taxon>
        <taxon>Pucciniomycotina</taxon>
        <taxon>Pucciniomycetes</taxon>
        <taxon>Pucciniales</taxon>
        <taxon>Pucciniaceae</taxon>
        <taxon>Puccinia</taxon>
    </lineage>
</organism>
<reference evidence="2" key="1">
    <citation type="journal article" date="2018" name="BMC Genomics">
        <title>Genomic insights into host adaptation between the wheat stripe rust pathogen (Puccinia striiformis f. sp. tritici) and the barley stripe rust pathogen (Puccinia striiformis f. sp. hordei).</title>
        <authorList>
            <person name="Xia C."/>
            <person name="Wang M."/>
            <person name="Yin C."/>
            <person name="Cornejo O.E."/>
            <person name="Hulbert S.H."/>
            <person name="Chen X."/>
        </authorList>
    </citation>
    <scope>NUCLEOTIDE SEQUENCE [LARGE SCALE GENOMIC DNA]</scope>
    <source>
        <strain evidence="2">93-210</strain>
    </source>
</reference>